<dbReference type="Pfam" id="PF01494">
    <property type="entry name" value="FAD_binding_3"/>
    <property type="match status" value="1"/>
</dbReference>
<protein>
    <submittedName>
        <fullName evidence="2">2-polyprenyl-6-methoxyphenol hydroxylase-like FAD-dependent oxidoreductase</fullName>
    </submittedName>
</protein>
<keyword evidence="3" id="KW-1185">Reference proteome</keyword>
<organism evidence="2 3">
    <name type="scientific">Kutzneria kofuensis</name>
    <dbReference type="NCBI Taxonomy" id="103725"/>
    <lineage>
        <taxon>Bacteria</taxon>
        <taxon>Bacillati</taxon>
        <taxon>Actinomycetota</taxon>
        <taxon>Actinomycetes</taxon>
        <taxon>Pseudonocardiales</taxon>
        <taxon>Pseudonocardiaceae</taxon>
        <taxon>Kutzneria</taxon>
    </lineage>
</organism>
<dbReference type="InterPro" id="IPR036188">
    <property type="entry name" value="FAD/NAD-bd_sf"/>
</dbReference>
<reference evidence="2 3" key="1">
    <citation type="submission" date="2020-08" db="EMBL/GenBank/DDBJ databases">
        <title>Sequencing the genomes of 1000 actinobacteria strains.</title>
        <authorList>
            <person name="Klenk H.-P."/>
        </authorList>
    </citation>
    <scope>NUCLEOTIDE SEQUENCE [LARGE SCALE GENOMIC DNA]</scope>
    <source>
        <strain evidence="2 3">DSM 43851</strain>
    </source>
</reference>
<sequence length="109" mass="11911">MVVHRRAGSTPVLVHDSHPDRLQIGWTLPHKGWRLIADQGIEHVREQLMTALPQFADLIAEQVTALSDLTLLDVFSGRAPEWGRDGLVLLGDSAHTHSPIGAQGINLAL</sequence>
<dbReference type="EMBL" id="JACHIR010000001">
    <property type="protein sequence ID" value="MBB5890239.1"/>
    <property type="molecule type" value="Genomic_DNA"/>
</dbReference>
<evidence type="ECO:0000313" key="3">
    <source>
        <dbReference type="Proteomes" id="UP000585638"/>
    </source>
</evidence>
<dbReference type="RefSeq" id="WP_312889973.1">
    <property type="nucleotide sequence ID" value="NZ_BAAAWY010000065.1"/>
</dbReference>
<dbReference type="InterPro" id="IPR002938">
    <property type="entry name" value="FAD-bd"/>
</dbReference>
<dbReference type="Proteomes" id="UP000585638">
    <property type="component" value="Unassembled WGS sequence"/>
</dbReference>
<comment type="caution">
    <text evidence="2">The sequence shown here is derived from an EMBL/GenBank/DDBJ whole genome shotgun (WGS) entry which is preliminary data.</text>
</comment>
<dbReference type="AlphaFoldDB" id="A0A7W9KE93"/>
<gene>
    <name evidence="2" type="ORF">BJ998_001435</name>
</gene>
<name>A0A7W9KE93_9PSEU</name>
<evidence type="ECO:0000313" key="2">
    <source>
        <dbReference type="EMBL" id="MBB5890239.1"/>
    </source>
</evidence>
<feature type="domain" description="FAD-binding" evidence="1">
    <location>
        <begin position="61"/>
        <end position="108"/>
    </location>
</feature>
<accession>A0A7W9KE93</accession>
<dbReference type="SUPFAM" id="SSF51905">
    <property type="entry name" value="FAD/NAD(P)-binding domain"/>
    <property type="match status" value="1"/>
</dbReference>
<evidence type="ECO:0000259" key="1">
    <source>
        <dbReference type="Pfam" id="PF01494"/>
    </source>
</evidence>
<proteinExistence type="predicted"/>
<dbReference type="Gene3D" id="3.50.50.60">
    <property type="entry name" value="FAD/NAD(P)-binding domain"/>
    <property type="match status" value="1"/>
</dbReference>
<dbReference type="GO" id="GO:0071949">
    <property type="term" value="F:FAD binding"/>
    <property type="evidence" value="ECO:0007669"/>
    <property type="project" value="InterPro"/>
</dbReference>